<accession>A0A2J8I676</accession>
<dbReference type="OrthoDB" id="7069120at2"/>
<dbReference type="EMBL" id="POSK01000002">
    <property type="protein sequence ID" value="PNI06037.1"/>
    <property type="molecule type" value="Genomic_DNA"/>
</dbReference>
<feature type="signal peptide" evidence="5">
    <location>
        <begin position="1"/>
        <end position="21"/>
    </location>
</feature>
<dbReference type="InterPro" id="IPR036328">
    <property type="entry name" value="MliC_sf"/>
</dbReference>
<gene>
    <name evidence="7" type="ORF">C1N32_03300</name>
</gene>
<dbReference type="SUPFAM" id="SSF141488">
    <property type="entry name" value="YdhA-like"/>
    <property type="match status" value="1"/>
</dbReference>
<protein>
    <recommendedName>
        <fullName evidence="6">C-type lysozyme inhibitor domain-containing protein</fullName>
    </recommendedName>
</protein>
<keyword evidence="2" id="KW-0472">Membrane</keyword>
<feature type="chain" id="PRO_5014468917" description="C-type lysozyme inhibitor domain-containing protein" evidence="5">
    <location>
        <begin position="22"/>
        <end position="119"/>
    </location>
</feature>
<evidence type="ECO:0000256" key="2">
    <source>
        <dbReference type="ARBA" id="ARBA00023136"/>
    </source>
</evidence>
<organism evidence="7 8">
    <name type="scientific">Vibrio diazotrophicus</name>
    <dbReference type="NCBI Taxonomy" id="685"/>
    <lineage>
        <taxon>Bacteria</taxon>
        <taxon>Pseudomonadati</taxon>
        <taxon>Pseudomonadota</taxon>
        <taxon>Gammaproteobacteria</taxon>
        <taxon>Vibrionales</taxon>
        <taxon>Vibrionaceae</taxon>
        <taxon>Vibrio</taxon>
    </lineage>
</organism>
<dbReference type="Proteomes" id="UP000236449">
    <property type="component" value="Unassembled WGS sequence"/>
</dbReference>
<comment type="caution">
    <text evidence="7">The sequence shown here is derived from an EMBL/GenBank/DDBJ whole genome shotgun (WGS) entry which is preliminary data.</text>
</comment>
<dbReference type="Gene3D" id="2.40.128.200">
    <property type="match status" value="1"/>
</dbReference>
<dbReference type="InterPro" id="IPR018660">
    <property type="entry name" value="MliC"/>
</dbReference>
<evidence type="ECO:0000256" key="1">
    <source>
        <dbReference type="ARBA" id="ARBA00022729"/>
    </source>
</evidence>
<feature type="domain" description="C-type lysozyme inhibitor" evidence="6">
    <location>
        <begin position="42"/>
        <end position="109"/>
    </location>
</feature>
<dbReference type="PROSITE" id="PS51257">
    <property type="entry name" value="PROKAR_LIPOPROTEIN"/>
    <property type="match status" value="1"/>
</dbReference>
<evidence type="ECO:0000256" key="3">
    <source>
        <dbReference type="ARBA" id="ARBA00023139"/>
    </source>
</evidence>
<name>A0A2J8I676_VIBDI</name>
<reference evidence="7 8" key="1">
    <citation type="submission" date="2018-01" db="EMBL/GenBank/DDBJ databases">
        <title>Draft genome sequences of six Vibrio diazotrophicus strains isolated from deep-sea sediments of the Baltic Sea.</title>
        <authorList>
            <person name="Castillo D."/>
            <person name="Vandieken V."/>
            <person name="Chiang O."/>
            <person name="Middelboe M."/>
        </authorList>
    </citation>
    <scope>NUCLEOTIDE SEQUENCE [LARGE SCALE GENOMIC DNA]</scope>
    <source>
        <strain evidence="7 8">60.27F</strain>
    </source>
</reference>
<dbReference type="Pfam" id="PF09864">
    <property type="entry name" value="MliC"/>
    <property type="match status" value="1"/>
</dbReference>
<evidence type="ECO:0000256" key="5">
    <source>
        <dbReference type="SAM" id="SignalP"/>
    </source>
</evidence>
<keyword evidence="4" id="KW-0449">Lipoprotein</keyword>
<proteinExistence type="predicted"/>
<dbReference type="RefSeq" id="WP_102965394.1">
    <property type="nucleotide sequence ID" value="NZ_POSK01000002.1"/>
</dbReference>
<keyword evidence="1 5" id="KW-0732">Signal</keyword>
<evidence type="ECO:0000259" key="6">
    <source>
        <dbReference type="Pfam" id="PF09864"/>
    </source>
</evidence>
<dbReference type="AlphaFoldDB" id="A0A2J8I676"/>
<keyword evidence="3" id="KW-0564">Palmitate</keyword>
<evidence type="ECO:0000313" key="8">
    <source>
        <dbReference type="Proteomes" id="UP000236449"/>
    </source>
</evidence>
<evidence type="ECO:0000313" key="7">
    <source>
        <dbReference type="EMBL" id="PNI06037.1"/>
    </source>
</evidence>
<sequence>MNRNDILVAFCLVALPLTALTACSSSTEVDGLKVRDSDFQHYLCDDEKQFDVAYVSEENAVLKTSESQYRLVRIPSGSGAKYILDDHTSAVVNPVTLFTKGGDARLEVKGIIYKTCRIE</sequence>
<evidence type="ECO:0000256" key="4">
    <source>
        <dbReference type="ARBA" id="ARBA00023288"/>
    </source>
</evidence>